<dbReference type="KEGG" id="orp:MOP44_23495"/>
<dbReference type="AlphaFoldDB" id="A0A9J7BRG8"/>
<dbReference type="EMBL" id="CP093313">
    <property type="protein sequence ID" value="UWZ83518.1"/>
    <property type="molecule type" value="Genomic_DNA"/>
</dbReference>
<dbReference type="PANTHER" id="PTHR41521:SF4">
    <property type="entry name" value="BLR0684 PROTEIN"/>
    <property type="match status" value="1"/>
</dbReference>
<dbReference type="Pfam" id="PF07045">
    <property type="entry name" value="DUF1330"/>
    <property type="match status" value="1"/>
</dbReference>
<proteinExistence type="predicted"/>
<dbReference type="Gene3D" id="3.30.70.100">
    <property type="match status" value="1"/>
</dbReference>
<evidence type="ECO:0000259" key="1">
    <source>
        <dbReference type="Pfam" id="PF07045"/>
    </source>
</evidence>
<gene>
    <name evidence="2" type="ORF">MOP44_23495</name>
</gene>
<keyword evidence="3" id="KW-1185">Reference proteome</keyword>
<dbReference type="SUPFAM" id="SSF54909">
    <property type="entry name" value="Dimeric alpha+beta barrel"/>
    <property type="match status" value="1"/>
</dbReference>
<sequence length="99" mass="11188">MAVYFIFTFNVADEEHFAPYRQGVGALIRRHQGQVLAADSNATVLEGVGRQANVVVRFPSQEDAMAFYNDPDYQPLKQLRMSTTTDTTAIMVKEYSRSH</sequence>
<evidence type="ECO:0000313" key="2">
    <source>
        <dbReference type="EMBL" id="UWZ83518.1"/>
    </source>
</evidence>
<feature type="domain" description="DUF1330" evidence="1">
    <location>
        <begin position="3"/>
        <end position="91"/>
    </location>
</feature>
<reference evidence="2" key="1">
    <citation type="submission" date="2021-04" db="EMBL/GenBank/DDBJ databases">
        <title>Phylogenetic analysis of Acidobacteriaceae.</title>
        <authorList>
            <person name="Qiu L."/>
            <person name="Zhang Q."/>
        </authorList>
    </citation>
    <scope>NUCLEOTIDE SEQUENCE</scope>
    <source>
        <strain evidence="2">DSM 25168</strain>
    </source>
</reference>
<organism evidence="2 3">
    <name type="scientific">Occallatibacter riparius</name>
    <dbReference type="NCBI Taxonomy" id="1002689"/>
    <lineage>
        <taxon>Bacteria</taxon>
        <taxon>Pseudomonadati</taxon>
        <taxon>Acidobacteriota</taxon>
        <taxon>Terriglobia</taxon>
        <taxon>Terriglobales</taxon>
        <taxon>Acidobacteriaceae</taxon>
        <taxon>Occallatibacter</taxon>
    </lineage>
</organism>
<accession>A0A9J7BRG8</accession>
<evidence type="ECO:0000313" key="3">
    <source>
        <dbReference type="Proteomes" id="UP001059380"/>
    </source>
</evidence>
<dbReference type="RefSeq" id="WP_260792853.1">
    <property type="nucleotide sequence ID" value="NZ_CP093313.1"/>
</dbReference>
<dbReference type="Proteomes" id="UP001059380">
    <property type="component" value="Chromosome"/>
</dbReference>
<dbReference type="PANTHER" id="PTHR41521">
    <property type="match status" value="1"/>
</dbReference>
<protein>
    <submittedName>
        <fullName evidence="2">DUF1330 domain-containing protein</fullName>
    </submittedName>
</protein>
<dbReference type="InterPro" id="IPR010753">
    <property type="entry name" value="DUF1330"/>
</dbReference>
<name>A0A9J7BRG8_9BACT</name>
<dbReference type="InterPro" id="IPR011008">
    <property type="entry name" value="Dimeric_a/b-barrel"/>
</dbReference>